<dbReference type="AlphaFoldDB" id="A0A413T574"/>
<comment type="caution">
    <text evidence="1">The sequence shown here is derived from an EMBL/GenBank/DDBJ whole genome shotgun (WGS) entry which is preliminary data.</text>
</comment>
<evidence type="ECO:0000313" key="2">
    <source>
        <dbReference type="Proteomes" id="UP000283855"/>
    </source>
</evidence>
<accession>A0A413T574</accession>
<gene>
    <name evidence="1" type="ORF">DW921_00625</name>
</gene>
<name>A0A413T574_9BACT</name>
<reference evidence="1 2" key="1">
    <citation type="submission" date="2018-08" db="EMBL/GenBank/DDBJ databases">
        <title>A genome reference for cultivated species of the human gut microbiota.</title>
        <authorList>
            <person name="Zou Y."/>
            <person name="Xue W."/>
            <person name="Luo G."/>
        </authorList>
    </citation>
    <scope>NUCLEOTIDE SEQUENCE [LARGE SCALE GENOMIC DNA]</scope>
    <source>
        <strain evidence="1 2">AM42-38</strain>
    </source>
</reference>
<evidence type="ECO:0000313" key="1">
    <source>
        <dbReference type="EMBL" id="RHA79000.1"/>
    </source>
</evidence>
<protein>
    <submittedName>
        <fullName evidence="1">Uncharacterized protein</fullName>
    </submittedName>
</protein>
<dbReference type="EMBL" id="QSFT01000001">
    <property type="protein sequence ID" value="RHA79000.1"/>
    <property type="molecule type" value="Genomic_DNA"/>
</dbReference>
<dbReference type="RefSeq" id="WP_118399812.1">
    <property type="nucleotide sequence ID" value="NZ_CABJGD010000001.1"/>
</dbReference>
<organism evidence="1 2">
    <name type="scientific">Phocaeicola coprophilus</name>
    <dbReference type="NCBI Taxonomy" id="387090"/>
    <lineage>
        <taxon>Bacteria</taxon>
        <taxon>Pseudomonadati</taxon>
        <taxon>Bacteroidota</taxon>
        <taxon>Bacteroidia</taxon>
        <taxon>Bacteroidales</taxon>
        <taxon>Bacteroidaceae</taxon>
        <taxon>Phocaeicola</taxon>
    </lineage>
</organism>
<dbReference type="Proteomes" id="UP000283855">
    <property type="component" value="Unassembled WGS sequence"/>
</dbReference>
<sequence>MNKLLCCKCGKEINPDAGYYNAPSGPHCISCWTGKDINDRIKEYGKGIYVIKTGAGDYLKKGYPKLSSDFSYELCFVKDTKNARKFRGFIEAYNFQKLSPFLEKCEIIKLE</sequence>
<proteinExistence type="predicted"/>